<keyword evidence="11" id="KW-1185">Reference proteome</keyword>
<evidence type="ECO:0000313" key="10">
    <source>
        <dbReference type="EMBL" id="OPX54225.1"/>
    </source>
</evidence>
<dbReference type="InterPro" id="IPR003594">
    <property type="entry name" value="HATPase_dom"/>
</dbReference>
<evidence type="ECO:0000259" key="9">
    <source>
        <dbReference type="PROSITE" id="PS50113"/>
    </source>
</evidence>
<organism evidence="10 11">
    <name type="scientific">Oceanospirillum multiglobuliferum</name>
    <dbReference type="NCBI Taxonomy" id="64969"/>
    <lineage>
        <taxon>Bacteria</taxon>
        <taxon>Pseudomonadati</taxon>
        <taxon>Pseudomonadota</taxon>
        <taxon>Gammaproteobacteria</taxon>
        <taxon>Oceanospirillales</taxon>
        <taxon>Oceanospirillaceae</taxon>
        <taxon>Oceanospirillum</taxon>
    </lineage>
</organism>
<dbReference type="Pfam" id="PF13185">
    <property type="entry name" value="GAF_2"/>
    <property type="match status" value="1"/>
</dbReference>
<dbReference type="PRINTS" id="PR00344">
    <property type="entry name" value="BCTRLSENSOR"/>
</dbReference>
<dbReference type="SMART" id="SM00091">
    <property type="entry name" value="PAS"/>
    <property type="match status" value="2"/>
</dbReference>
<evidence type="ECO:0000256" key="5">
    <source>
        <dbReference type="ARBA" id="ARBA00022777"/>
    </source>
</evidence>
<dbReference type="InterPro" id="IPR036890">
    <property type="entry name" value="HATPase_C_sf"/>
</dbReference>
<name>A0A1T4SHL1_9GAMM</name>
<keyword evidence="6" id="KW-0812">Transmembrane</keyword>
<dbReference type="Pfam" id="PF02518">
    <property type="entry name" value="HATPase_c"/>
    <property type="match status" value="1"/>
</dbReference>
<dbReference type="InterPro" id="IPR000700">
    <property type="entry name" value="PAS-assoc_C"/>
</dbReference>
<dbReference type="InterPro" id="IPR000014">
    <property type="entry name" value="PAS"/>
</dbReference>
<dbReference type="EMBL" id="MTSM01000032">
    <property type="protein sequence ID" value="OPX54225.1"/>
    <property type="molecule type" value="Genomic_DNA"/>
</dbReference>
<dbReference type="InterPro" id="IPR003018">
    <property type="entry name" value="GAF"/>
</dbReference>
<feature type="domain" description="PAS" evidence="8">
    <location>
        <begin position="365"/>
        <end position="409"/>
    </location>
</feature>
<dbReference type="GO" id="GO:0005886">
    <property type="term" value="C:plasma membrane"/>
    <property type="evidence" value="ECO:0007669"/>
    <property type="project" value="TreeGrafter"/>
</dbReference>
<evidence type="ECO:0000256" key="6">
    <source>
        <dbReference type="SAM" id="Phobius"/>
    </source>
</evidence>
<proteinExistence type="predicted"/>
<dbReference type="Gene3D" id="1.10.287.130">
    <property type="match status" value="1"/>
</dbReference>
<dbReference type="Proteomes" id="UP000191418">
    <property type="component" value="Unassembled WGS sequence"/>
</dbReference>
<dbReference type="RefSeq" id="WP_078746587.1">
    <property type="nucleotide sequence ID" value="NZ_FUXG01000033.1"/>
</dbReference>
<gene>
    <name evidence="10" type="ORF">BTE48_15270</name>
</gene>
<dbReference type="InterPro" id="IPR005467">
    <property type="entry name" value="His_kinase_dom"/>
</dbReference>
<dbReference type="GO" id="GO:0009927">
    <property type="term" value="F:histidine phosphotransfer kinase activity"/>
    <property type="evidence" value="ECO:0007669"/>
    <property type="project" value="TreeGrafter"/>
</dbReference>
<feature type="transmembrane region" description="Helical" evidence="6">
    <location>
        <begin position="12"/>
        <end position="32"/>
    </location>
</feature>
<dbReference type="PANTHER" id="PTHR43047:SF72">
    <property type="entry name" value="OSMOSENSING HISTIDINE PROTEIN KINASE SLN1"/>
    <property type="match status" value="1"/>
</dbReference>
<dbReference type="EC" id="2.7.13.3" evidence="2"/>
<keyword evidence="6" id="KW-1133">Transmembrane helix</keyword>
<accession>A0A1T4SHL1</accession>
<dbReference type="PROSITE" id="PS50113">
    <property type="entry name" value="PAC"/>
    <property type="match status" value="1"/>
</dbReference>
<dbReference type="PANTHER" id="PTHR43047">
    <property type="entry name" value="TWO-COMPONENT HISTIDINE PROTEIN KINASE"/>
    <property type="match status" value="1"/>
</dbReference>
<dbReference type="SMART" id="SM00387">
    <property type="entry name" value="HATPase_c"/>
    <property type="match status" value="1"/>
</dbReference>
<evidence type="ECO:0000256" key="4">
    <source>
        <dbReference type="ARBA" id="ARBA00022679"/>
    </source>
</evidence>
<dbReference type="Gene3D" id="3.30.450.40">
    <property type="match status" value="1"/>
</dbReference>
<dbReference type="Pfam" id="PF08448">
    <property type="entry name" value="PAS_4"/>
    <property type="match status" value="1"/>
</dbReference>
<evidence type="ECO:0000259" key="7">
    <source>
        <dbReference type="PROSITE" id="PS50109"/>
    </source>
</evidence>
<dbReference type="PROSITE" id="PS50112">
    <property type="entry name" value="PAS"/>
    <property type="match status" value="2"/>
</dbReference>
<dbReference type="CDD" id="cd00082">
    <property type="entry name" value="HisKA"/>
    <property type="match status" value="1"/>
</dbReference>
<dbReference type="Gene3D" id="3.30.450.20">
    <property type="entry name" value="PAS domain"/>
    <property type="match status" value="3"/>
</dbReference>
<keyword evidence="4" id="KW-0808">Transferase</keyword>
<dbReference type="InterPro" id="IPR004358">
    <property type="entry name" value="Sig_transdc_His_kin-like_C"/>
</dbReference>
<dbReference type="InterPro" id="IPR036097">
    <property type="entry name" value="HisK_dim/P_sf"/>
</dbReference>
<comment type="caution">
    <text evidence="10">The sequence shown here is derived from an EMBL/GenBank/DDBJ whole genome shotgun (WGS) entry which is preliminary data.</text>
</comment>
<comment type="catalytic activity">
    <reaction evidence="1">
        <text>ATP + protein L-histidine = ADP + protein N-phospho-L-histidine.</text>
        <dbReference type="EC" id="2.7.13.3"/>
    </reaction>
</comment>
<dbReference type="SMART" id="SM00065">
    <property type="entry name" value="GAF"/>
    <property type="match status" value="1"/>
</dbReference>
<feature type="domain" description="Histidine kinase" evidence="7">
    <location>
        <begin position="955"/>
        <end position="1173"/>
    </location>
</feature>
<feature type="domain" description="PAS" evidence="8">
    <location>
        <begin position="624"/>
        <end position="669"/>
    </location>
</feature>
<dbReference type="InterPro" id="IPR013656">
    <property type="entry name" value="PAS_4"/>
</dbReference>
<reference evidence="10 11" key="1">
    <citation type="submission" date="2017-01" db="EMBL/GenBank/DDBJ databases">
        <title>Genome Sequencing of a Marine Spirillum, Oceanospirillum multiglobuliferum ATCC 33336, from Japan.</title>
        <authorList>
            <person name="Carney J.G."/>
            <person name="Trachtenberg A.M."/>
            <person name="Rheaume B.A."/>
            <person name="Linnane J.D."/>
            <person name="Pitts N.L."/>
            <person name="Mykles D.L."/>
            <person name="Maclea K.S."/>
        </authorList>
    </citation>
    <scope>NUCLEOTIDE SEQUENCE [LARGE SCALE GENOMIC DNA]</scope>
    <source>
        <strain evidence="10 11">ATCC 33336</strain>
    </source>
</reference>
<dbReference type="CDD" id="cd00130">
    <property type="entry name" value="PAS"/>
    <property type="match status" value="2"/>
</dbReference>
<dbReference type="Pfam" id="PF13426">
    <property type="entry name" value="PAS_9"/>
    <property type="match status" value="1"/>
</dbReference>
<dbReference type="InterPro" id="IPR029016">
    <property type="entry name" value="GAF-like_dom_sf"/>
</dbReference>
<dbReference type="STRING" id="64969.SAMN02745127_03081"/>
<dbReference type="Gene3D" id="3.30.565.10">
    <property type="entry name" value="Histidine kinase-like ATPase, C-terminal domain"/>
    <property type="match status" value="1"/>
</dbReference>
<dbReference type="OrthoDB" id="9797243at2"/>
<dbReference type="GO" id="GO:0000155">
    <property type="term" value="F:phosphorelay sensor kinase activity"/>
    <property type="evidence" value="ECO:0007669"/>
    <property type="project" value="InterPro"/>
</dbReference>
<dbReference type="InterPro" id="IPR003661">
    <property type="entry name" value="HisK_dim/P_dom"/>
</dbReference>
<evidence type="ECO:0000256" key="3">
    <source>
        <dbReference type="ARBA" id="ARBA00022553"/>
    </source>
</evidence>
<dbReference type="SUPFAM" id="SSF55785">
    <property type="entry name" value="PYP-like sensor domain (PAS domain)"/>
    <property type="match status" value="3"/>
</dbReference>
<dbReference type="InterPro" id="IPR001610">
    <property type="entry name" value="PAC"/>
</dbReference>
<dbReference type="NCBIfam" id="TIGR00229">
    <property type="entry name" value="sensory_box"/>
    <property type="match status" value="2"/>
</dbReference>
<dbReference type="InterPro" id="IPR035965">
    <property type="entry name" value="PAS-like_dom_sf"/>
</dbReference>
<dbReference type="CDD" id="cd16922">
    <property type="entry name" value="HATPase_EvgS-ArcB-TorS-like"/>
    <property type="match status" value="1"/>
</dbReference>
<evidence type="ECO:0000256" key="2">
    <source>
        <dbReference type="ARBA" id="ARBA00012438"/>
    </source>
</evidence>
<evidence type="ECO:0000313" key="11">
    <source>
        <dbReference type="Proteomes" id="UP000191418"/>
    </source>
</evidence>
<sequence length="1309" mass="146295">METINKYLKQNHLYSLVLASLLVIGLATASFWQLRENYLEQTEDLLQAKAGTVYQHYTAWNNLQRAAVYNWSSQPELIRMNEALLAPSSSTSAKLTDFALNDYLRPLTSQSEFLHYYLLGPDQKVLSSSNQDPKDFLAVLPTLERYLKQGWLGFSVVSTPLVNASDSPVLYSLAPVRNVTGQAISLLILEIDPNSSFYSLFDKSAFGETGEAYLFDMSGYIISASRVLGSGHLHYPLKIEAERQDDTRLKSTISFKQVDLSGYQVREPYLSYQNQPVVGGWVWDKNLGVGVAVEQSAEESNRLLDYFQKVFILFSGAVVISITAFFGVLINNNIGRAKKEQAMRQTLSQQLEQLHREKTHEIESREARYRSIIDTAWDAIFAIDNDDIIRSLNPAVGRIFGGSASNYLGLPLGQIIENFTTDNCPDEGRLVLSRGMSFESLARRSDGSLFPVTVSISSLSHHEAFAHTVIVKDISKQKEAENAIKTIQERLELSQSFASIGTWEWHVAQDQVICTSMALKLMGVAKGSLTLSMSAFTAHIPAEELEVFYVDIQKSIRENRSFYYECRVTSPLVDDNHHVASADSYEWVLIQGTPIQQEQKVATVIGHIQRISARKKSESELNDARNMLKMVLDTIPSGVYWKDSSFKYAGINSRFAKDIGLPVDEILGRYDQDIYKDTKQSKLIANIDRSVMLSGRSRLNESLSYQMNNGKVRQIEISRLPIIDEKQCAIGVLGVYSDITERVEAQRSLHQHHRLLASIYTTQLRYFSQANKTEVFSTLLQELLSLTESEYGFIGKVCYTPENQVYLKTFAMTDISWNEETRRLYQSKAKEGLEFHNLETLFGHTLKTAELVLSNDPANDPRSGGIPAGHPALNSYLGIPIMVRDQMLGMVGIANRAQGYNQELVDFLRPMLTTCANLITAMNNADAIAETQVQLLQAKTSAENASRAKTEFLSRMSHELRTPMNAILGFTNLLKEFHPEEDEPKAFLEEIDKAGNHLMVLINEVLDLERIESGRIELTVAPVNIAGLVESCIATVEPMAEQLDVQLILEPSLLSNYSVRGDAVRVKQILLNLLSNAIKYNKPKGTVRVELALRLNQFLEVAVSDTGHGIAEEEQAHLFESFNRLHAEGSDIEGTGMGLVISRRLAEMMQGSLSYRSALGEGSCFWVQLPLCNGGDNSLEIAPTTLDLKEIVQEGQNILYGTAAADIELCCPKLGRSLAMHKDRVEHADSAMQFLEYALQHDYSLMIFDEAMNDIALGDIIAYLDEAGRLLSSRLLVVLHSGLLLNQLPEGVIVHLAGEELDDYIEGLL</sequence>
<protein>
    <recommendedName>
        <fullName evidence="2">histidine kinase</fullName>
        <ecNumber evidence="2">2.7.13.3</ecNumber>
    </recommendedName>
</protein>
<dbReference type="SUPFAM" id="SSF55874">
    <property type="entry name" value="ATPase domain of HSP90 chaperone/DNA topoisomerase II/histidine kinase"/>
    <property type="match status" value="1"/>
</dbReference>
<keyword evidence="6" id="KW-0472">Membrane</keyword>
<dbReference type="Pfam" id="PF00512">
    <property type="entry name" value="HisKA"/>
    <property type="match status" value="1"/>
</dbReference>
<dbReference type="SUPFAM" id="SSF47384">
    <property type="entry name" value="Homodimeric domain of signal transducing histidine kinase"/>
    <property type="match status" value="1"/>
</dbReference>
<evidence type="ECO:0000256" key="1">
    <source>
        <dbReference type="ARBA" id="ARBA00000085"/>
    </source>
</evidence>
<dbReference type="PROSITE" id="PS50109">
    <property type="entry name" value="HIS_KIN"/>
    <property type="match status" value="1"/>
</dbReference>
<evidence type="ECO:0000259" key="8">
    <source>
        <dbReference type="PROSITE" id="PS50112"/>
    </source>
</evidence>
<feature type="domain" description="PAC" evidence="9">
    <location>
        <begin position="699"/>
        <end position="751"/>
    </location>
</feature>
<keyword evidence="5" id="KW-0418">Kinase</keyword>
<keyword evidence="3" id="KW-0597">Phosphoprotein</keyword>
<dbReference type="SMART" id="SM00388">
    <property type="entry name" value="HisKA"/>
    <property type="match status" value="1"/>
</dbReference>
<dbReference type="SUPFAM" id="SSF55781">
    <property type="entry name" value="GAF domain-like"/>
    <property type="match status" value="1"/>
</dbReference>
<dbReference type="SMART" id="SM00086">
    <property type="entry name" value="PAC"/>
    <property type="match status" value="2"/>
</dbReference>